<evidence type="ECO:0000313" key="3">
    <source>
        <dbReference type="Proteomes" id="UP001586593"/>
    </source>
</evidence>
<sequence>MADAPSEKPPKLRCESPSSDNLSVPPTSTRPELTRCVSTASSVSHTSSAITDASVMRESLGSDISAFSRHSSGSYQSSRPSDVCSNTTASTLSSPRNSTGGFEATRTVSGSSRRRGFMRPQGTDFAASARSRESVLNLGSIAHLQYYFARTGLLDGKGGQMARNRNYKAQTLDLSSLESTACSTADLAISDVDSSYASLGSSPEVASSSHGKSAVIAGHMVESPVEEQQYEEFDWDEYEEPDPTMLPPTVSTYRYREKPLPKPPSIAELKADLTSALDAASRALAEAKDARVPTPSSDEDGEAKMSPAASWYEIQGMHILDVMTLAIRAAKVYYTAHEQPDRLDAIKPEKQLRSELLTVMDVLKRMATRLFGGGLRSDEFTAMDSWIDSVRNMLAAEEQMEAAEAAERASWTWLRDEGWDGPAVQHLSYTRARRRTRTIITTHPPARPRPLPRTCLPP</sequence>
<reference evidence="2 3" key="1">
    <citation type="journal article" date="2024" name="Commun. Biol.">
        <title>Comparative genomic analysis of thermophilic fungi reveals convergent evolutionary adaptations and gene losses.</title>
        <authorList>
            <person name="Steindorff A.S."/>
            <person name="Aguilar-Pontes M.V."/>
            <person name="Robinson A.J."/>
            <person name="Andreopoulos B."/>
            <person name="LaButti K."/>
            <person name="Kuo A."/>
            <person name="Mondo S."/>
            <person name="Riley R."/>
            <person name="Otillar R."/>
            <person name="Haridas S."/>
            <person name="Lipzen A."/>
            <person name="Grimwood J."/>
            <person name="Schmutz J."/>
            <person name="Clum A."/>
            <person name="Reid I.D."/>
            <person name="Moisan M.C."/>
            <person name="Butler G."/>
            <person name="Nguyen T.T.M."/>
            <person name="Dewar K."/>
            <person name="Conant G."/>
            <person name="Drula E."/>
            <person name="Henrissat B."/>
            <person name="Hansel C."/>
            <person name="Singer S."/>
            <person name="Hutchinson M.I."/>
            <person name="de Vries R.P."/>
            <person name="Natvig D.O."/>
            <person name="Powell A.J."/>
            <person name="Tsang A."/>
            <person name="Grigoriev I.V."/>
        </authorList>
    </citation>
    <scope>NUCLEOTIDE SEQUENCE [LARGE SCALE GENOMIC DNA]</scope>
    <source>
        <strain evidence="2 3">ATCC 24622</strain>
    </source>
</reference>
<gene>
    <name evidence="2" type="ORF">VTK73DRAFT_4259</name>
</gene>
<dbReference type="PANTHER" id="PTHR38702">
    <property type="entry name" value="CALPONIN-HOMOLOGY (CH) DOMAIN-CONTAINING PROTEIN"/>
    <property type="match status" value="1"/>
</dbReference>
<proteinExistence type="predicted"/>
<dbReference type="Proteomes" id="UP001586593">
    <property type="component" value="Unassembled WGS sequence"/>
</dbReference>
<feature type="region of interest" description="Disordered" evidence="1">
    <location>
        <begin position="68"/>
        <end position="119"/>
    </location>
</feature>
<feature type="compositionally biased region" description="Polar residues" evidence="1">
    <location>
        <begin position="16"/>
        <end position="31"/>
    </location>
</feature>
<name>A0ABR3VA97_9PEZI</name>
<dbReference type="PANTHER" id="PTHR38702:SF1">
    <property type="entry name" value="CALPONIN-HOMOLOGY (CH) DOMAIN-CONTAINING PROTEIN"/>
    <property type="match status" value="1"/>
</dbReference>
<feature type="compositionally biased region" description="Low complexity" evidence="1">
    <location>
        <begin position="68"/>
        <end position="81"/>
    </location>
</feature>
<evidence type="ECO:0000256" key="1">
    <source>
        <dbReference type="SAM" id="MobiDB-lite"/>
    </source>
</evidence>
<protein>
    <submittedName>
        <fullName evidence="2">Uncharacterized protein</fullName>
    </submittedName>
</protein>
<feature type="compositionally biased region" description="Basic and acidic residues" evidence="1">
    <location>
        <begin position="1"/>
        <end position="14"/>
    </location>
</feature>
<keyword evidence="3" id="KW-1185">Reference proteome</keyword>
<feature type="compositionally biased region" description="Low complexity" evidence="1">
    <location>
        <begin position="37"/>
        <end position="48"/>
    </location>
</feature>
<dbReference type="EMBL" id="JAZHXJ010002436">
    <property type="protein sequence ID" value="KAL1838707.1"/>
    <property type="molecule type" value="Genomic_DNA"/>
</dbReference>
<organism evidence="2 3">
    <name type="scientific">Phialemonium thermophilum</name>
    <dbReference type="NCBI Taxonomy" id="223376"/>
    <lineage>
        <taxon>Eukaryota</taxon>
        <taxon>Fungi</taxon>
        <taxon>Dikarya</taxon>
        <taxon>Ascomycota</taxon>
        <taxon>Pezizomycotina</taxon>
        <taxon>Sordariomycetes</taxon>
        <taxon>Sordariomycetidae</taxon>
        <taxon>Cephalothecales</taxon>
        <taxon>Cephalothecaceae</taxon>
        <taxon>Phialemonium</taxon>
    </lineage>
</organism>
<feature type="compositionally biased region" description="Polar residues" evidence="1">
    <location>
        <begin position="83"/>
        <end position="100"/>
    </location>
</feature>
<accession>A0ABR3VA97</accession>
<feature type="region of interest" description="Disordered" evidence="1">
    <location>
        <begin position="1"/>
        <end position="48"/>
    </location>
</feature>
<comment type="caution">
    <text evidence="2">The sequence shown here is derived from an EMBL/GenBank/DDBJ whole genome shotgun (WGS) entry which is preliminary data.</text>
</comment>
<evidence type="ECO:0000313" key="2">
    <source>
        <dbReference type="EMBL" id="KAL1838707.1"/>
    </source>
</evidence>